<evidence type="ECO:0000313" key="4">
    <source>
        <dbReference type="Proteomes" id="UP000433181"/>
    </source>
</evidence>
<dbReference type="AlphaFoldDB" id="A0A6I2UKM4"/>
<dbReference type="Gene3D" id="3.30.450.90">
    <property type="match status" value="1"/>
</dbReference>
<reference evidence="3 4" key="1">
    <citation type="submission" date="2019-08" db="EMBL/GenBank/DDBJ databases">
        <title>In-depth cultivation of the pig gut microbiome towards novel bacterial diversity and tailored functional studies.</title>
        <authorList>
            <person name="Wylensek D."/>
            <person name="Hitch T.C.A."/>
            <person name="Clavel T."/>
        </authorList>
    </citation>
    <scope>NUCLEOTIDE SEQUENCE [LARGE SCALE GENOMIC DNA]</scope>
    <source>
        <strain evidence="3 4">WCA-693-APC-5D-A</strain>
    </source>
</reference>
<feature type="domain" description="AAA+ ATPase" evidence="2">
    <location>
        <begin position="130"/>
        <end position="264"/>
    </location>
</feature>
<dbReference type="GeneID" id="96779213"/>
<dbReference type="RefSeq" id="WP_154407447.1">
    <property type="nucleotide sequence ID" value="NZ_VUNR01000019.1"/>
</dbReference>
<dbReference type="CDD" id="cd01131">
    <property type="entry name" value="PilT"/>
    <property type="match status" value="1"/>
</dbReference>
<dbReference type="SMART" id="SM00382">
    <property type="entry name" value="AAA"/>
    <property type="match status" value="1"/>
</dbReference>
<dbReference type="Pfam" id="PF00437">
    <property type="entry name" value="T2SSE"/>
    <property type="match status" value="1"/>
</dbReference>
<dbReference type="EMBL" id="VUNR01000019">
    <property type="protein sequence ID" value="MSU09276.1"/>
    <property type="molecule type" value="Genomic_DNA"/>
</dbReference>
<dbReference type="Proteomes" id="UP000433181">
    <property type="component" value="Unassembled WGS sequence"/>
</dbReference>
<proteinExistence type="inferred from homology"/>
<comment type="similarity">
    <text evidence="1">Belongs to the GSP E family.</text>
</comment>
<dbReference type="Gene3D" id="3.40.50.300">
    <property type="entry name" value="P-loop containing nucleotide triphosphate hydrolases"/>
    <property type="match status" value="1"/>
</dbReference>
<dbReference type="SUPFAM" id="SSF52540">
    <property type="entry name" value="P-loop containing nucleoside triphosphate hydrolases"/>
    <property type="match status" value="1"/>
</dbReference>
<dbReference type="InterPro" id="IPR001482">
    <property type="entry name" value="T2SS/T4SS_dom"/>
</dbReference>
<dbReference type="GO" id="GO:0016887">
    <property type="term" value="F:ATP hydrolysis activity"/>
    <property type="evidence" value="ECO:0007669"/>
    <property type="project" value="InterPro"/>
</dbReference>
<dbReference type="InterPro" id="IPR027417">
    <property type="entry name" value="P-loop_NTPase"/>
</dbReference>
<dbReference type="InterPro" id="IPR003593">
    <property type="entry name" value="AAA+_ATPase"/>
</dbReference>
<dbReference type="PANTHER" id="PTHR30486">
    <property type="entry name" value="TWITCHING MOTILITY PROTEIN PILT"/>
    <property type="match status" value="1"/>
</dbReference>
<evidence type="ECO:0000256" key="1">
    <source>
        <dbReference type="ARBA" id="ARBA00006611"/>
    </source>
</evidence>
<dbReference type="NCBIfam" id="TIGR01420">
    <property type="entry name" value="pilT_fam"/>
    <property type="match status" value="1"/>
</dbReference>
<gene>
    <name evidence="3" type="ORF">FYJ84_09790</name>
</gene>
<comment type="caution">
    <text evidence="3">The sequence shown here is derived from an EMBL/GenBank/DDBJ whole genome shotgun (WGS) entry which is preliminary data.</text>
</comment>
<sequence length="338" mass="37411">MINMKITELIENCRAAHGSDIHIKAGQKFVYRVDGSLKTSTNSFSNEDIKELILSGEISLTSIQTHMIQSYQIGMPINMDTTCTMDMNCRINIYSDLQGLNLAIRLLPKNIPTMKDLRLPPAIQNFTKLEHGLVVISGPTGSGKTTTIASILNEIAATQAKHIITIEQPIEYKISSALSLVTQREVGTHVLDFAEGLIEALRQDPDIILVGEMRNAETISTAMQAAETGHLVFTTLHAGNTMEAIDRFSQYFPADRNLEIRNQLANCLKAIVTQKLLPASETAPYNRVAAFEIMLVTDAIKNTIRSGKSFRLKDFMNRADGMITMDESVTGLKNRNLI</sequence>
<accession>A0A6I2UKM4</accession>
<dbReference type="GO" id="GO:0005524">
    <property type="term" value="F:ATP binding"/>
    <property type="evidence" value="ECO:0007669"/>
    <property type="project" value="InterPro"/>
</dbReference>
<name>A0A6I2UKM4_9FIRM</name>
<organism evidence="3 4">
    <name type="scientific">Anaerovibrio slackiae</name>
    <dbReference type="NCBI Taxonomy" id="2652309"/>
    <lineage>
        <taxon>Bacteria</taxon>
        <taxon>Bacillati</taxon>
        <taxon>Bacillota</taxon>
        <taxon>Negativicutes</taxon>
        <taxon>Selenomonadales</taxon>
        <taxon>Selenomonadaceae</taxon>
        <taxon>Anaerovibrio</taxon>
    </lineage>
</organism>
<evidence type="ECO:0000259" key="2">
    <source>
        <dbReference type="SMART" id="SM00382"/>
    </source>
</evidence>
<dbReference type="InterPro" id="IPR006321">
    <property type="entry name" value="PilT/PilU"/>
</dbReference>
<dbReference type="InterPro" id="IPR050921">
    <property type="entry name" value="T4SS_GSP_E_ATPase"/>
</dbReference>
<keyword evidence="4" id="KW-1185">Reference proteome</keyword>
<protein>
    <submittedName>
        <fullName evidence="3">PilT/PilU family type 4a pilus ATPase</fullName>
    </submittedName>
</protein>
<evidence type="ECO:0000313" key="3">
    <source>
        <dbReference type="EMBL" id="MSU09276.1"/>
    </source>
</evidence>